<evidence type="ECO:0000256" key="3">
    <source>
        <dbReference type="ARBA" id="ARBA00022989"/>
    </source>
</evidence>
<organism evidence="7 8">
    <name type="scientific">Dothistroma septosporum (strain NZE10 / CBS 128990)</name>
    <name type="common">Red band needle blight fungus</name>
    <name type="synonym">Mycosphaerella pini</name>
    <dbReference type="NCBI Taxonomy" id="675120"/>
    <lineage>
        <taxon>Eukaryota</taxon>
        <taxon>Fungi</taxon>
        <taxon>Dikarya</taxon>
        <taxon>Ascomycota</taxon>
        <taxon>Pezizomycotina</taxon>
        <taxon>Dothideomycetes</taxon>
        <taxon>Dothideomycetidae</taxon>
        <taxon>Mycosphaerellales</taxon>
        <taxon>Mycosphaerellaceae</taxon>
        <taxon>Dothistroma</taxon>
    </lineage>
</organism>
<dbReference type="Gene3D" id="1.20.1250.20">
    <property type="entry name" value="MFS general substrate transporter like domains"/>
    <property type="match status" value="1"/>
</dbReference>
<feature type="transmembrane region" description="Helical" evidence="5">
    <location>
        <begin position="197"/>
        <end position="218"/>
    </location>
</feature>
<evidence type="ECO:0000313" key="8">
    <source>
        <dbReference type="Proteomes" id="UP000016933"/>
    </source>
</evidence>
<reference evidence="8" key="1">
    <citation type="journal article" date="2012" name="PLoS Genet.">
        <title>The genomes of the fungal plant pathogens Cladosporium fulvum and Dothistroma septosporum reveal adaptation to different hosts and lifestyles but also signatures of common ancestry.</title>
        <authorList>
            <person name="de Wit P.J.G.M."/>
            <person name="van der Burgt A."/>
            <person name="Oekmen B."/>
            <person name="Stergiopoulos I."/>
            <person name="Abd-Elsalam K.A."/>
            <person name="Aerts A.L."/>
            <person name="Bahkali A.H."/>
            <person name="Beenen H.G."/>
            <person name="Chettri P."/>
            <person name="Cox M.P."/>
            <person name="Datema E."/>
            <person name="de Vries R.P."/>
            <person name="Dhillon B."/>
            <person name="Ganley A.R."/>
            <person name="Griffiths S.A."/>
            <person name="Guo Y."/>
            <person name="Hamelin R.C."/>
            <person name="Henrissat B."/>
            <person name="Kabir M.S."/>
            <person name="Jashni M.K."/>
            <person name="Kema G."/>
            <person name="Klaubauf S."/>
            <person name="Lapidus A."/>
            <person name="Levasseur A."/>
            <person name="Lindquist E."/>
            <person name="Mehrabi R."/>
            <person name="Ohm R.A."/>
            <person name="Owen T.J."/>
            <person name="Salamov A."/>
            <person name="Schwelm A."/>
            <person name="Schijlen E."/>
            <person name="Sun H."/>
            <person name="van den Burg H.A."/>
            <person name="van Ham R.C.H.J."/>
            <person name="Zhang S."/>
            <person name="Goodwin S.B."/>
            <person name="Grigoriev I.V."/>
            <person name="Collemare J."/>
            <person name="Bradshaw R.E."/>
        </authorList>
    </citation>
    <scope>NUCLEOTIDE SEQUENCE [LARGE SCALE GENOMIC DNA]</scope>
    <source>
        <strain evidence="8">NZE10 / CBS 128990</strain>
    </source>
</reference>
<keyword evidence="3 5" id="KW-1133">Transmembrane helix</keyword>
<name>N1PPG9_DOTSN</name>
<evidence type="ECO:0000256" key="5">
    <source>
        <dbReference type="SAM" id="Phobius"/>
    </source>
</evidence>
<dbReference type="AlphaFoldDB" id="N1PPG9"/>
<evidence type="ECO:0000259" key="6">
    <source>
        <dbReference type="PROSITE" id="PS50850"/>
    </source>
</evidence>
<dbReference type="OrthoDB" id="4161376at2759"/>
<keyword evidence="8" id="KW-1185">Reference proteome</keyword>
<gene>
    <name evidence="7" type="ORF">DOTSEDRAFT_22951</name>
</gene>
<proteinExistence type="predicted"/>
<feature type="domain" description="Major facilitator superfamily (MFS) profile" evidence="6">
    <location>
        <begin position="43"/>
        <end position="276"/>
    </location>
</feature>
<comment type="subcellular location">
    <subcellularLocation>
        <location evidence="1">Membrane</location>
        <topology evidence="1">Multi-pass membrane protein</topology>
    </subcellularLocation>
</comment>
<reference evidence="7 8" key="2">
    <citation type="journal article" date="2012" name="PLoS Pathog.">
        <title>Diverse lifestyles and strategies of plant pathogenesis encoded in the genomes of eighteen Dothideomycetes fungi.</title>
        <authorList>
            <person name="Ohm R.A."/>
            <person name="Feau N."/>
            <person name="Henrissat B."/>
            <person name="Schoch C.L."/>
            <person name="Horwitz B.A."/>
            <person name="Barry K.W."/>
            <person name="Condon B.J."/>
            <person name="Copeland A.C."/>
            <person name="Dhillon B."/>
            <person name="Glaser F."/>
            <person name="Hesse C.N."/>
            <person name="Kosti I."/>
            <person name="LaButti K."/>
            <person name="Lindquist E.A."/>
            <person name="Lucas S."/>
            <person name="Salamov A.A."/>
            <person name="Bradshaw R.E."/>
            <person name="Ciuffetti L."/>
            <person name="Hamelin R.C."/>
            <person name="Kema G.H.J."/>
            <person name="Lawrence C."/>
            <person name="Scott J.A."/>
            <person name="Spatafora J.W."/>
            <person name="Turgeon B.G."/>
            <person name="de Wit P.J.G.M."/>
            <person name="Zhong S."/>
            <person name="Goodwin S.B."/>
            <person name="Grigoriev I.V."/>
        </authorList>
    </citation>
    <scope>NUCLEOTIDE SEQUENCE [LARGE SCALE GENOMIC DNA]</scope>
    <source>
        <strain evidence="8">NZE10 / CBS 128990</strain>
    </source>
</reference>
<dbReference type="Proteomes" id="UP000016933">
    <property type="component" value="Unassembled WGS sequence"/>
</dbReference>
<dbReference type="SUPFAM" id="SSF103473">
    <property type="entry name" value="MFS general substrate transporter"/>
    <property type="match status" value="1"/>
</dbReference>
<dbReference type="PROSITE" id="PS50850">
    <property type="entry name" value="MFS"/>
    <property type="match status" value="1"/>
</dbReference>
<dbReference type="PANTHER" id="PTHR23501:SF109">
    <property type="entry name" value="MAJOR FACILITATOR SUPERFAMILY (MFS) PROFILE DOMAIN-CONTAINING PROTEIN-RELATED"/>
    <property type="match status" value="1"/>
</dbReference>
<dbReference type="InterPro" id="IPR011701">
    <property type="entry name" value="MFS"/>
</dbReference>
<evidence type="ECO:0000313" key="7">
    <source>
        <dbReference type="EMBL" id="EME44833.1"/>
    </source>
</evidence>
<evidence type="ECO:0000256" key="1">
    <source>
        <dbReference type="ARBA" id="ARBA00004141"/>
    </source>
</evidence>
<keyword evidence="4 5" id="KW-0472">Membrane</keyword>
<dbReference type="EMBL" id="KB446538">
    <property type="protein sequence ID" value="EME44833.1"/>
    <property type="molecule type" value="Genomic_DNA"/>
</dbReference>
<sequence>MADTKPVDTILHHEDMNHLEKNEHYDTDDSSTDQELTWTWKKIVATASLCGVWVGAQIPLYFIGGSLSYVVADLGSPSVSSWLTVSYTLAIGAIAPFCGYLADILGQRNVVLVGELLVIVGLIIVGTAHSFSQACAGMGIIGGGAAITELTALAGISSIVPVKKRGTYLAICTAFLFPFTPYVMYTQLLSTRSTWRWGMWICLIYNGLFGLGLLATFFPETKASRTVPRGEILRKIDYVGAVLSITGVALFLVALGSGGYTHSWSSAYVLSTLRLG</sequence>
<dbReference type="GO" id="GO:0005886">
    <property type="term" value="C:plasma membrane"/>
    <property type="evidence" value="ECO:0007669"/>
    <property type="project" value="TreeGrafter"/>
</dbReference>
<dbReference type="eggNOG" id="KOG0254">
    <property type="taxonomic scope" value="Eukaryota"/>
</dbReference>
<feature type="non-terminal residue" evidence="7">
    <location>
        <position position="276"/>
    </location>
</feature>
<dbReference type="InterPro" id="IPR020846">
    <property type="entry name" value="MFS_dom"/>
</dbReference>
<evidence type="ECO:0000256" key="2">
    <source>
        <dbReference type="ARBA" id="ARBA00022692"/>
    </source>
</evidence>
<dbReference type="PANTHER" id="PTHR23501">
    <property type="entry name" value="MAJOR FACILITATOR SUPERFAMILY"/>
    <property type="match status" value="1"/>
</dbReference>
<feature type="transmembrane region" description="Helical" evidence="5">
    <location>
        <begin position="109"/>
        <end position="131"/>
    </location>
</feature>
<evidence type="ECO:0000256" key="4">
    <source>
        <dbReference type="ARBA" id="ARBA00023136"/>
    </source>
</evidence>
<protein>
    <recommendedName>
        <fullName evidence="6">Major facilitator superfamily (MFS) profile domain-containing protein</fullName>
    </recommendedName>
</protein>
<feature type="transmembrane region" description="Helical" evidence="5">
    <location>
        <begin position="43"/>
        <end position="62"/>
    </location>
</feature>
<feature type="transmembrane region" description="Helical" evidence="5">
    <location>
        <begin position="238"/>
        <end position="260"/>
    </location>
</feature>
<keyword evidence="2 5" id="KW-0812">Transmembrane</keyword>
<dbReference type="GO" id="GO:0022857">
    <property type="term" value="F:transmembrane transporter activity"/>
    <property type="evidence" value="ECO:0007669"/>
    <property type="project" value="InterPro"/>
</dbReference>
<dbReference type="HOGENOM" id="CLU_1013927_0_0_1"/>
<feature type="transmembrane region" description="Helical" evidence="5">
    <location>
        <begin position="167"/>
        <end position="185"/>
    </location>
</feature>
<feature type="transmembrane region" description="Helical" evidence="5">
    <location>
        <begin position="82"/>
        <end position="102"/>
    </location>
</feature>
<accession>N1PPG9</accession>
<dbReference type="Pfam" id="PF07690">
    <property type="entry name" value="MFS_1"/>
    <property type="match status" value="1"/>
</dbReference>
<dbReference type="InterPro" id="IPR036259">
    <property type="entry name" value="MFS_trans_sf"/>
</dbReference>
<feature type="transmembrane region" description="Helical" evidence="5">
    <location>
        <begin position="137"/>
        <end position="160"/>
    </location>
</feature>